<gene>
    <name evidence="4" type="ORF">GCM10022277_30870</name>
</gene>
<organism evidence="4 5">
    <name type="scientific">Litoribacillus peritrichatus</name>
    <dbReference type="NCBI Taxonomy" id="718191"/>
    <lineage>
        <taxon>Bacteria</taxon>
        <taxon>Pseudomonadati</taxon>
        <taxon>Pseudomonadota</taxon>
        <taxon>Gammaproteobacteria</taxon>
        <taxon>Oceanospirillales</taxon>
        <taxon>Oceanospirillaceae</taxon>
        <taxon>Litoribacillus</taxon>
    </lineage>
</organism>
<comment type="catalytic activity">
    <reaction evidence="3">
        <text>an (S)-2-haloacid + H2O = a (2R)-2-hydroxycarboxylate + a halide anion + H(+)</text>
        <dbReference type="Rhea" id="RHEA:11192"/>
        <dbReference type="ChEBI" id="CHEBI:15377"/>
        <dbReference type="ChEBI" id="CHEBI:15378"/>
        <dbReference type="ChEBI" id="CHEBI:16042"/>
        <dbReference type="ChEBI" id="CHEBI:58314"/>
        <dbReference type="ChEBI" id="CHEBI:137405"/>
        <dbReference type="EC" id="3.8.1.2"/>
    </reaction>
</comment>
<evidence type="ECO:0000256" key="3">
    <source>
        <dbReference type="RuleBase" id="RU368077"/>
    </source>
</evidence>
<dbReference type="PROSITE" id="PS51318">
    <property type="entry name" value="TAT"/>
    <property type="match status" value="1"/>
</dbReference>
<dbReference type="Gene3D" id="1.10.150.240">
    <property type="entry name" value="Putative phosphatase, domain 2"/>
    <property type="match status" value="1"/>
</dbReference>
<dbReference type="InterPro" id="IPR006328">
    <property type="entry name" value="2-HAD"/>
</dbReference>
<dbReference type="NCBIfam" id="TIGR01493">
    <property type="entry name" value="HAD-SF-IA-v2"/>
    <property type="match status" value="1"/>
</dbReference>
<dbReference type="InterPro" id="IPR036412">
    <property type="entry name" value="HAD-like_sf"/>
</dbReference>
<reference evidence="5" key="1">
    <citation type="journal article" date="2019" name="Int. J. Syst. Evol. Microbiol.">
        <title>The Global Catalogue of Microorganisms (GCM) 10K type strain sequencing project: providing services to taxonomists for standard genome sequencing and annotation.</title>
        <authorList>
            <consortium name="The Broad Institute Genomics Platform"/>
            <consortium name="The Broad Institute Genome Sequencing Center for Infectious Disease"/>
            <person name="Wu L."/>
            <person name="Ma J."/>
        </authorList>
    </citation>
    <scope>NUCLEOTIDE SEQUENCE [LARGE SCALE GENOMIC DNA]</scope>
    <source>
        <strain evidence="5">JCM 17551</strain>
    </source>
</reference>
<dbReference type="PANTHER" id="PTHR43316">
    <property type="entry name" value="HYDROLASE, HALOACID DELAHOGENASE-RELATED"/>
    <property type="match status" value="1"/>
</dbReference>
<dbReference type="SUPFAM" id="SSF56784">
    <property type="entry name" value="HAD-like"/>
    <property type="match status" value="1"/>
</dbReference>
<dbReference type="PRINTS" id="PR00413">
    <property type="entry name" value="HADHALOGNASE"/>
</dbReference>
<dbReference type="InterPro" id="IPR051540">
    <property type="entry name" value="S-2-haloacid_dehalogenase"/>
</dbReference>
<dbReference type="PANTHER" id="PTHR43316:SF3">
    <property type="entry name" value="HALOACID DEHALOGENASE, TYPE II (AFU_ORTHOLOGUE AFUA_2G07750)-RELATED"/>
    <property type="match status" value="1"/>
</dbReference>
<dbReference type="Proteomes" id="UP001501565">
    <property type="component" value="Unassembled WGS sequence"/>
</dbReference>
<proteinExistence type="inferred from homology"/>
<dbReference type="Gene3D" id="3.40.50.1000">
    <property type="entry name" value="HAD superfamily/HAD-like"/>
    <property type="match status" value="1"/>
</dbReference>
<comment type="function">
    <text evidence="3">Catalyzes the hydrolytic dehalogenation of small (S)-2-haloalkanoic acids to yield the corresponding (R)-2-hydroxyalkanoic acids.</text>
</comment>
<accession>A0ABP7MWZ3</accession>
<dbReference type="NCBIfam" id="TIGR01428">
    <property type="entry name" value="HAD_type_II"/>
    <property type="match status" value="1"/>
</dbReference>
<dbReference type="InterPro" id="IPR006439">
    <property type="entry name" value="HAD-SF_hydro_IA"/>
</dbReference>
<evidence type="ECO:0000256" key="2">
    <source>
        <dbReference type="ARBA" id="ARBA00022801"/>
    </source>
</evidence>
<comment type="similarity">
    <text evidence="1 3">Belongs to the HAD-like hydrolase superfamily. S-2-haloalkanoic acid dehalogenase family.</text>
</comment>
<evidence type="ECO:0000256" key="1">
    <source>
        <dbReference type="ARBA" id="ARBA00008106"/>
    </source>
</evidence>
<dbReference type="InterPro" id="IPR023214">
    <property type="entry name" value="HAD_sf"/>
</dbReference>
<evidence type="ECO:0000313" key="5">
    <source>
        <dbReference type="Proteomes" id="UP001501565"/>
    </source>
</evidence>
<protein>
    <recommendedName>
        <fullName evidence="3">(S)-2-haloacid dehalogenase</fullName>
        <ecNumber evidence="3">3.8.1.2</ecNumber>
    </recommendedName>
    <alternativeName>
        <fullName evidence="3">2-haloalkanoic acid dehalogenase</fullName>
    </alternativeName>
    <alternativeName>
        <fullName evidence="3">Halocarboxylic acid halidohydrolase</fullName>
    </alternativeName>
    <alternativeName>
        <fullName evidence="3">L-2-haloacid dehalogenase</fullName>
    </alternativeName>
</protein>
<dbReference type="Pfam" id="PF00702">
    <property type="entry name" value="Hydrolase"/>
    <property type="match status" value="1"/>
</dbReference>
<keyword evidence="2 3" id="KW-0378">Hydrolase</keyword>
<dbReference type="InterPro" id="IPR006311">
    <property type="entry name" value="TAT_signal"/>
</dbReference>
<comment type="caution">
    <text evidence="4">The sequence shown here is derived from an EMBL/GenBank/DDBJ whole genome shotgun (WGS) entry which is preliminary data.</text>
</comment>
<keyword evidence="5" id="KW-1185">Reference proteome</keyword>
<sequence length="286" mass="32142">MNENDATQKQMYNKSDGLQGVPIMENMIDRRTFLSLTAGGSLASLMIGHPLMNLAMAATESPDIKAIAFDGFPLFDPRSIMGEVKEVIPENGGAFGKAWFDKIFDYTWLRTSAEQYKGFHGTVADALDYTAEDLKITLRTDQRDRLLNIWLQLKLWPDVMQALKVFKNNGIRLGFLSNLSEEMLRTNTRSNGIENAFEFYLSTDVVQAFKPDPRAYQMGVDAFQLPKRNIAFAAFGAWDAAGASWFGYPTVWVNRFGRPVEKLDSGPIVTGRNIETLVDFVVRKKG</sequence>
<dbReference type="RefSeq" id="WP_344799462.1">
    <property type="nucleotide sequence ID" value="NZ_BAABBN010000007.1"/>
</dbReference>
<dbReference type="EC" id="3.8.1.2" evidence="3"/>
<dbReference type="InterPro" id="IPR023198">
    <property type="entry name" value="PGP-like_dom2"/>
</dbReference>
<name>A0ABP7MWZ3_9GAMM</name>
<evidence type="ECO:0000313" key="4">
    <source>
        <dbReference type="EMBL" id="GAA3931851.1"/>
    </source>
</evidence>
<dbReference type="EMBL" id="BAABBN010000007">
    <property type="protein sequence ID" value="GAA3931851.1"/>
    <property type="molecule type" value="Genomic_DNA"/>
</dbReference>